<accession>A0A2X0KEU0</accession>
<name>A0A2X0KEU0_9BASI</name>
<evidence type="ECO:0000313" key="2">
    <source>
        <dbReference type="Proteomes" id="UP000249723"/>
    </source>
</evidence>
<gene>
    <name evidence="1" type="ORF">BZ3500_MVSOF-1268-A1-R1_CHR1-2G01495</name>
</gene>
<proteinExistence type="predicted"/>
<organism evidence="1 2">
    <name type="scientific">Microbotryum saponariae</name>
    <dbReference type="NCBI Taxonomy" id="289078"/>
    <lineage>
        <taxon>Eukaryota</taxon>
        <taxon>Fungi</taxon>
        <taxon>Dikarya</taxon>
        <taxon>Basidiomycota</taxon>
        <taxon>Pucciniomycotina</taxon>
        <taxon>Microbotryomycetes</taxon>
        <taxon>Microbotryales</taxon>
        <taxon>Microbotryaceae</taxon>
        <taxon>Microbotryum</taxon>
    </lineage>
</organism>
<sequence>MTPTERPANLSHQDMTTDLMVTGGTTPIVLVKPHDVDPSCHLRNTGGWSQSTTCVAPLAATTGIAPS</sequence>
<dbReference type="Proteomes" id="UP000249723">
    <property type="component" value="Unassembled WGS sequence"/>
</dbReference>
<protein>
    <submittedName>
        <fullName evidence="1">BZ3500_MvSof-1268-A1-R1_Chr1-2g01495 protein</fullName>
    </submittedName>
</protein>
<evidence type="ECO:0000313" key="1">
    <source>
        <dbReference type="EMBL" id="SCZ91569.1"/>
    </source>
</evidence>
<dbReference type="AlphaFoldDB" id="A0A2X0KEU0"/>
<reference evidence="2" key="1">
    <citation type="submission" date="2016-10" db="EMBL/GenBank/DDBJ databases">
        <authorList>
            <person name="Jeantristanb JTB J.-T."/>
            <person name="Ricardo R."/>
        </authorList>
    </citation>
    <scope>NUCLEOTIDE SEQUENCE [LARGE SCALE GENOMIC DNA]</scope>
</reference>
<keyword evidence="2" id="KW-1185">Reference proteome</keyword>
<dbReference type="EMBL" id="FMWP01000015">
    <property type="protein sequence ID" value="SCZ91569.1"/>
    <property type="molecule type" value="Genomic_DNA"/>
</dbReference>